<dbReference type="GO" id="GO:0000725">
    <property type="term" value="P:recombinational repair"/>
    <property type="evidence" value="ECO:0007669"/>
    <property type="project" value="TreeGrafter"/>
</dbReference>
<feature type="coiled-coil region" evidence="10">
    <location>
        <begin position="477"/>
        <end position="504"/>
    </location>
</feature>
<evidence type="ECO:0000256" key="1">
    <source>
        <dbReference type="ARBA" id="ARBA00022741"/>
    </source>
</evidence>
<name>A0A9X7J5P6_9FIRM</name>
<evidence type="ECO:0000313" key="12">
    <source>
        <dbReference type="EMBL" id="PRR76755.1"/>
    </source>
</evidence>
<dbReference type="SUPFAM" id="SSF52540">
    <property type="entry name" value="P-loop containing nucleoside triphosphate hydrolases"/>
    <property type="match status" value="1"/>
</dbReference>
<comment type="caution">
    <text evidence="12">The sequence shown here is derived from an EMBL/GenBank/DDBJ whole genome shotgun (WGS) entry which is preliminary data.</text>
</comment>
<dbReference type="Gene3D" id="1.10.486.10">
    <property type="entry name" value="PCRA, domain 4"/>
    <property type="match status" value="1"/>
</dbReference>
<sequence length="1083" mass="125052">MATLVSNADLNYGESAFWDALNNALPDDFIVYAKREVNGREFDFCILMPNHGIVVVEVKGWTEDSIVRIEDGDQVIVFYEGQEYRQNPKRQARAYRFDLLNTIRKMANISPLIFDMVCYPFLGRDFFLSSGLNAISGEAMTFLKEDLADAGAFKKKLLQAYNIASRWGNPSPFDATTMYRVREIFEPGISKRKIKENETLTPGSSFAGASTANKHFVNAYYSVLQFVAEDVNDIAPLMGELLSWYVKGTKIYLIVSTSSQYATAKGAFYKLLSDYGLQIKQGNLFPALTKNDLNSREVLADEGSFSCFNFLLTIAKEKAASRGLGSFRLIDGTGYKGTLQEEALKHFHKTTGFNFHQYALEHADPNKNIVVRAGAGTGKTFSMITRITYLCYVHNYSPAALRNAITMITFTNEAADNMKKRLKQCFQNYYMLTKNYDFLCLLEQVDKMQISTIHSYAKSIIKQLGSALGYGKDLTIVSGSYDRVEVLEKELEKYLEEKSRVDRAYIGRLSMPVYKLKEILVELITKLYNKSINVARLDSFDFGTVSKDNEELHELIKTVLLRTEQKYREELQKRNLIHLNELMVQLGILVNTGDERLAQIKTDYLFVDEFQDTDDVQIATFLAMQRQMGFKFFVVGDIKQCIYRFRGAEIKAFDRLGINAGQDEWLEFALNKNYRTDQALLKEYEKVFKRLGAGSNPLLPYKQEEDVLFSDILLNRGRPSQEYCRQVIYQSEKNRNDFTNLYICLFDEIKRCREEVLKLKEKGVNLSEAERTIAILVRENWQAEEIRQQGPNYDIPNIKTYSGGDLYQLLPARELYKLVQALLFNDSPRYLLNFICTNYIKIPLDMWFLRKADGKEQYSYLVNLLNEYFLQLSNGKYTWDKLVSDLRYEPVLKVIKYTIDICKPWCNFSDEADSQRYYKINTELLLEKIIQAFSIDYLTLNSLEKYLYIKIITKQKEESRGIKTEAEEVPIVCTTVHKAKGLEYGYVLLPFTNFKIDQIKKTGVDVYVNEGRIGYSFYLDENSSFVRNSHYNERQEALERSCEETRILYVAMTRAIRSFIWFAPSEDVYTPSWAELLAGGMKQ</sequence>
<dbReference type="InterPro" id="IPR000212">
    <property type="entry name" value="DNA_helicase_UvrD/REP"/>
</dbReference>
<evidence type="ECO:0000259" key="11">
    <source>
        <dbReference type="PROSITE" id="PS51198"/>
    </source>
</evidence>
<evidence type="ECO:0000256" key="10">
    <source>
        <dbReference type="SAM" id="Coils"/>
    </source>
</evidence>
<keyword evidence="5" id="KW-0413">Isomerase</keyword>
<dbReference type="Pfam" id="PF13361">
    <property type="entry name" value="UvrD_C"/>
    <property type="match status" value="1"/>
</dbReference>
<dbReference type="InterPro" id="IPR014017">
    <property type="entry name" value="DNA_helicase_UvrD-like_C"/>
</dbReference>
<dbReference type="PANTHER" id="PTHR11070">
    <property type="entry name" value="UVRD / RECB / PCRA DNA HELICASE FAMILY MEMBER"/>
    <property type="match status" value="1"/>
</dbReference>
<dbReference type="Pfam" id="PF00580">
    <property type="entry name" value="UvrD-helicase"/>
    <property type="match status" value="1"/>
</dbReference>
<organism evidence="12 13">
    <name type="scientific">Neomoorella stamsii</name>
    <dbReference type="NCBI Taxonomy" id="1266720"/>
    <lineage>
        <taxon>Bacteria</taxon>
        <taxon>Bacillati</taxon>
        <taxon>Bacillota</taxon>
        <taxon>Clostridia</taxon>
        <taxon>Neomoorellales</taxon>
        <taxon>Neomoorellaceae</taxon>
        <taxon>Neomoorella</taxon>
    </lineage>
</organism>
<dbReference type="Gene3D" id="1.10.3170.10">
    <property type="entry name" value="Recbcd, chain B, domain 2"/>
    <property type="match status" value="1"/>
</dbReference>
<feature type="binding site" evidence="9">
    <location>
        <begin position="373"/>
        <end position="380"/>
    </location>
    <ligand>
        <name>ATP</name>
        <dbReference type="ChEBI" id="CHEBI:30616"/>
    </ligand>
</feature>
<evidence type="ECO:0000256" key="5">
    <source>
        <dbReference type="ARBA" id="ARBA00023235"/>
    </source>
</evidence>
<proteinExistence type="predicted"/>
<keyword evidence="2 9" id="KW-0378">Hydrolase</keyword>
<dbReference type="GO" id="GO:0016787">
    <property type="term" value="F:hydrolase activity"/>
    <property type="evidence" value="ECO:0007669"/>
    <property type="project" value="UniProtKB-UniRule"/>
</dbReference>
<feature type="domain" description="UvrD-like helicase ATP-binding" evidence="11">
    <location>
        <begin position="352"/>
        <end position="677"/>
    </location>
</feature>
<evidence type="ECO:0000256" key="4">
    <source>
        <dbReference type="ARBA" id="ARBA00022840"/>
    </source>
</evidence>
<dbReference type="EMBL" id="PVXL01000019">
    <property type="protein sequence ID" value="PRR76755.1"/>
    <property type="molecule type" value="Genomic_DNA"/>
</dbReference>
<dbReference type="PROSITE" id="PS51198">
    <property type="entry name" value="UVRD_HELICASE_ATP_BIND"/>
    <property type="match status" value="1"/>
</dbReference>
<keyword evidence="3 9" id="KW-0347">Helicase</keyword>
<evidence type="ECO:0000256" key="6">
    <source>
        <dbReference type="ARBA" id="ARBA00034617"/>
    </source>
</evidence>
<evidence type="ECO:0000256" key="3">
    <source>
        <dbReference type="ARBA" id="ARBA00022806"/>
    </source>
</evidence>
<accession>A0A9X7J5P6</accession>
<evidence type="ECO:0000256" key="9">
    <source>
        <dbReference type="PROSITE-ProRule" id="PRU00560"/>
    </source>
</evidence>
<gene>
    <name evidence="12" type="primary">recB</name>
    <name evidence="12" type="ORF">MOST_03990</name>
</gene>
<comment type="catalytic activity">
    <reaction evidence="8">
        <text>ATP + H2O = ADP + phosphate + H(+)</text>
        <dbReference type="Rhea" id="RHEA:13065"/>
        <dbReference type="ChEBI" id="CHEBI:15377"/>
        <dbReference type="ChEBI" id="CHEBI:15378"/>
        <dbReference type="ChEBI" id="CHEBI:30616"/>
        <dbReference type="ChEBI" id="CHEBI:43474"/>
        <dbReference type="ChEBI" id="CHEBI:456216"/>
        <dbReference type="EC" id="5.6.2.4"/>
    </reaction>
</comment>
<dbReference type="RefSeq" id="WP_106007007.1">
    <property type="nucleotide sequence ID" value="NZ_PVXL01000019.1"/>
</dbReference>
<comment type="catalytic activity">
    <reaction evidence="6">
        <text>Couples ATP hydrolysis with the unwinding of duplex DNA by translocating in the 3'-5' direction.</text>
        <dbReference type="EC" id="5.6.2.4"/>
    </reaction>
</comment>
<evidence type="ECO:0000256" key="7">
    <source>
        <dbReference type="ARBA" id="ARBA00034808"/>
    </source>
</evidence>
<dbReference type="Pfam" id="PF08378">
    <property type="entry name" value="NERD"/>
    <property type="match status" value="1"/>
</dbReference>
<dbReference type="GO" id="GO:0009338">
    <property type="term" value="C:exodeoxyribonuclease V complex"/>
    <property type="evidence" value="ECO:0007669"/>
    <property type="project" value="TreeGrafter"/>
</dbReference>
<dbReference type="GO" id="GO:0005829">
    <property type="term" value="C:cytosol"/>
    <property type="evidence" value="ECO:0007669"/>
    <property type="project" value="TreeGrafter"/>
</dbReference>
<dbReference type="Gene3D" id="3.40.50.300">
    <property type="entry name" value="P-loop containing nucleotide triphosphate hydrolases"/>
    <property type="match status" value="3"/>
</dbReference>
<dbReference type="InterPro" id="IPR014016">
    <property type="entry name" value="UvrD-like_ATP-bd"/>
</dbReference>
<protein>
    <recommendedName>
        <fullName evidence="7">DNA 3'-5' helicase</fullName>
        <ecNumber evidence="7">5.6.2.4</ecNumber>
    </recommendedName>
</protein>
<evidence type="ECO:0000256" key="2">
    <source>
        <dbReference type="ARBA" id="ARBA00022801"/>
    </source>
</evidence>
<dbReference type="InterPro" id="IPR027417">
    <property type="entry name" value="P-loop_NTPase"/>
</dbReference>
<dbReference type="InterPro" id="IPR011528">
    <property type="entry name" value="NERD"/>
</dbReference>
<keyword evidence="13" id="KW-1185">Reference proteome</keyword>
<dbReference type="PANTHER" id="PTHR11070:SF23">
    <property type="entry name" value="RECBCD ENZYME SUBUNIT RECB"/>
    <property type="match status" value="1"/>
</dbReference>
<dbReference type="AlphaFoldDB" id="A0A9X7J5P6"/>
<keyword evidence="4 9" id="KW-0067">ATP-binding</keyword>
<evidence type="ECO:0000256" key="8">
    <source>
        <dbReference type="ARBA" id="ARBA00048988"/>
    </source>
</evidence>
<keyword evidence="1 9" id="KW-0547">Nucleotide-binding</keyword>
<dbReference type="Proteomes" id="UP000239430">
    <property type="component" value="Unassembled WGS sequence"/>
</dbReference>
<dbReference type="GO" id="GO:0043138">
    <property type="term" value="F:3'-5' DNA helicase activity"/>
    <property type="evidence" value="ECO:0007669"/>
    <property type="project" value="UniProtKB-EC"/>
</dbReference>
<evidence type="ECO:0000313" key="13">
    <source>
        <dbReference type="Proteomes" id="UP000239430"/>
    </source>
</evidence>
<dbReference type="EC" id="5.6.2.4" evidence="7"/>
<dbReference type="GO" id="GO:0005524">
    <property type="term" value="F:ATP binding"/>
    <property type="evidence" value="ECO:0007669"/>
    <property type="project" value="UniProtKB-UniRule"/>
</dbReference>
<dbReference type="GO" id="GO:0003677">
    <property type="term" value="F:DNA binding"/>
    <property type="evidence" value="ECO:0007669"/>
    <property type="project" value="InterPro"/>
</dbReference>
<keyword evidence="10" id="KW-0175">Coiled coil</keyword>
<reference evidence="12 13" key="1">
    <citation type="submission" date="2018-03" db="EMBL/GenBank/DDBJ databases">
        <title>Genome sequence of Moorella stamsii DSM 26217.</title>
        <authorList>
            <person name="Poehlein A."/>
            <person name="Daniel R."/>
        </authorList>
    </citation>
    <scope>NUCLEOTIDE SEQUENCE [LARGE SCALE GENOMIC DNA]</scope>
    <source>
        <strain evidence="13">DSM 26217</strain>
    </source>
</reference>